<feature type="region of interest" description="Disordered" evidence="1">
    <location>
        <begin position="72"/>
        <end position="96"/>
    </location>
</feature>
<protein>
    <submittedName>
        <fullName evidence="2">Uncharacterized protein</fullName>
    </submittedName>
</protein>
<reference evidence="2 3" key="1">
    <citation type="submission" date="2019-05" db="EMBL/GenBank/DDBJ databases">
        <title>Another draft genome of Portunus trituberculatus and its Hox gene families provides insights of decapod evolution.</title>
        <authorList>
            <person name="Jeong J.-H."/>
            <person name="Song I."/>
            <person name="Kim S."/>
            <person name="Choi T."/>
            <person name="Kim D."/>
            <person name="Ryu S."/>
            <person name="Kim W."/>
        </authorList>
    </citation>
    <scope>NUCLEOTIDE SEQUENCE [LARGE SCALE GENOMIC DNA]</scope>
    <source>
        <tissue evidence="2">Muscle</tissue>
    </source>
</reference>
<organism evidence="2 3">
    <name type="scientific">Portunus trituberculatus</name>
    <name type="common">Swimming crab</name>
    <name type="synonym">Neptunus trituberculatus</name>
    <dbReference type="NCBI Taxonomy" id="210409"/>
    <lineage>
        <taxon>Eukaryota</taxon>
        <taxon>Metazoa</taxon>
        <taxon>Ecdysozoa</taxon>
        <taxon>Arthropoda</taxon>
        <taxon>Crustacea</taxon>
        <taxon>Multicrustacea</taxon>
        <taxon>Malacostraca</taxon>
        <taxon>Eumalacostraca</taxon>
        <taxon>Eucarida</taxon>
        <taxon>Decapoda</taxon>
        <taxon>Pleocyemata</taxon>
        <taxon>Brachyura</taxon>
        <taxon>Eubrachyura</taxon>
        <taxon>Portunoidea</taxon>
        <taxon>Portunidae</taxon>
        <taxon>Portuninae</taxon>
        <taxon>Portunus</taxon>
    </lineage>
</organism>
<feature type="region of interest" description="Disordered" evidence="1">
    <location>
        <begin position="27"/>
        <end position="57"/>
    </location>
</feature>
<dbReference type="Proteomes" id="UP000324222">
    <property type="component" value="Unassembled WGS sequence"/>
</dbReference>
<dbReference type="AlphaFoldDB" id="A0A5B7I9B7"/>
<keyword evidence="3" id="KW-1185">Reference proteome</keyword>
<proteinExistence type="predicted"/>
<dbReference type="EMBL" id="VSRR010048518">
    <property type="protein sequence ID" value="MPC78479.1"/>
    <property type="molecule type" value="Genomic_DNA"/>
</dbReference>
<evidence type="ECO:0000256" key="1">
    <source>
        <dbReference type="SAM" id="MobiDB-lite"/>
    </source>
</evidence>
<accession>A0A5B7I9B7</accession>
<comment type="caution">
    <text evidence="2">The sequence shown here is derived from an EMBL/GenBank/DDBJ whole genome shotgun (WGS) entry which is preliminary data.</text>
</comment>
<sequence length="120" mass="13006">MRSGREGGGEGVRRALMYLLETQVRQPIRGHHRSAKPIGGAGDTMTFGDGSQSQRQKLNRLQRDLINRWGVKTRGQKVAGTGGERSGGVEGEGGVEGGWITLPNSYEVLSTEVFCMHDGH</sequence>
<feature type="compositionally biased region" description="Gly residues" evidence="1">
    <location>
        <begin position="80"/>
        <end position="96"/>
    </location>
</feature>
<evidence type="ECO:0000313" key="3">
    <source>
        <dbReference type="Proteomes" id="UP000324222"/>
    </source>
</evidence>
<evidence type="ECO:0000313" key="2">
    <source>
        <dbReference type="EMBL" id="MPC78479.1"/>
    </source>
</evidence>
<gene>
    <name evidence="2" type="ORF">E2C01_072966</name>
</gene>
<name>A0A5B7I9B7_PORTR</name>